<proteinExistence type="inferred from homology"/>
<name>A0A1F2URQ5_9ACTN</name>
<keyword evidence="6 10" id="KW-0443">Lipid metabolism</keyword>
<keyword evidence="2 10" id="KW-0444">Lipid biosynthesis</keyword>
<keyword evidence="9 10" id="KW-1208">Phospholipid metabolism</keyword>
<dbReference type="EC" id="2.3.1.275" evidence="10"/>
<comment type="caution">
    <text evidence="11">The sequence shown here is derived from an EMBL/GenBank/DDBJ whole genome shotgun (WGS) entry which is preliminary data.</text>
</comment>
<dbReference type="EMBL" id="MELI01000059">
    <property type="protein sequence ID" value="OFW33805.1"/>
    <property type="molecule type" value="Genomic_DNA"/>
</dbReference>
<comment type="subunit">
    <text evidence="10">Probably interacts with PlsX.</text>
</comment>
<dbReference type="GO" id="GO:0043772">
    <property type="term" value="F:acyl-phosphate glycerol-3-phosphate acyltransferase activity"/>
    <property type="evidence" value="ECO:0007669"/>
    <property type="project" value="UniProtKB-UniRule"/>
</dbReference>
<evidence type="ECO:0000313" key="12">
    <source>
        <dbReference type="Proteomes" id="UP000178086"/>
    </source>
</evidence>
<dbReference type="UniPathway" id="UPA00085"/>
<accession>A0A1F2URQ5</accession>
<dbReference type="PANTHER" id="PTHR30309:SF0">
    <property type="entry name" value="GLYCEROL-3-PHOSPHATE ACYLTRANSFERASE-RELATED"/>
    <property type="match status" value="1"/>
</dbReference>
<feature type="transmembrane region" description="Helical" evidence="10">
    <location>
        <begin position="169"/>
        <end position="186"/>
    </location>
</feature>
<dbReference type="Pfam" id="PF02660">
    <property type="entry name" value="G3P_acyltransf"/>
    <property type="match status" value="1"/>
</dbReference>
<keyword evidence="7 10" id="KW-0472">Membrane</keyword>
<evidence type="ECO:0000256" key="5">
    <source>
        <dbReference type="ARBA" id="ARBA00022989"/>
    </source>
</evidence>
<evidence type="ECO:0000256" key="1">
    <source>
        <dbReference type="ARBA" id="ARBA00022475"/>
    </source>
</evidence>
<feature type="transmembrane region" description="Helical" evidence="10">
    <location>
        <begin position="116"/>
        <end position="138"/>
    </location>
</feature>
<keyword evidence="5 10" id="KW-1133">Transmembrane helix</keyword>
<comment type="subcellular location">
    <subcellularLocation>
        <location evidence="10">Cell membrane</location>
        <topology evidence="10">Multi-pass membrane protein</topology>
    </subcellularLocation>
</comment>
<evidence type="ECO:0000256" key="6">
    <source>
        <dbReference type="ARBA" id="ARBA00023098"/>
    </source>
</evidence>
<evidence type="ECO:0000256" key="8">
    <source>
        <dbReference type="ARBA" id="ARBA00023209"/>
    </source>
</evidence>
<protein>
    <recommendedName>
        <fullName evidence="10">Glycerol-3-phosphate acyltransferase</fullName>
    </recommendedName>
    <alternativeName>
        <fullName evidence="10">Acyl-PO4 G3P acyltransferase</fullName>
    </alternativeName>
    <alternativeName>
        <fullName evidence="10">Acyl-phosphate--glycerol-3-phosphate acyltransferase</fullName>
    </alternativeName>
    <alternativeName>
        <fullName evidence="10">G3P acyltransferase</fullName>
        <shortName evidence="10">GPAT</shortName>
        <ecNumber evidence="10">2.3.1.275</ecNumber>
    </alternativeName>
    <alternativeName>
        <fullName evidence="10">Lysophosphatidic acid synthase</fullName>
        <shortName evidence="10">LPA synthase</shortName>
    </alternativeName>
</protein>
<evidence type="ECO:0000256" key="9">
    <source>
        <dbReference type="ARBA" id="ARBA00023264"/>
    </source>
</evidence>
<sequence length="208" mass="21999">MPYLTAALVVFAYLLGSVPFGLVVSKLLFRVDIREHGSGNIGATNAYRTLGPVAGAVVLTGDVLKAMIPVFAVRYFLAGTPDAVPLASVVVGLVAIIGHSYSIFLKFGGGKGMATAGGLMLALWPLVALILLGIWIAVIAVTRYVSLGSIIVAMILPVLVYLMYPKTEYIIFALLAGLLIIFRHRSNIARLLAGEELKIGTKAEAEEG</sequence>
<dbReference type="GO" id="GO:0008654">
    <property type="term" value="P:phospholipid biosynthetic process"/>
    <property type="evidence" value="ECO:0007669"/>
    <property type="project" value="UniProtKB-UniRule"/>
</dbReference>
<dbReference type="GO" id="GO:0005886">
    <property type="term" value="C:plasma membrane"/>
    <property type="evidence" value="ECO:0007669"/>
    <property type="project" value="UniProtKB-SubCell"/>
</dbReference>
<dbReference type="SMART" id="SM01207">
    <property type="entry name" value="G3P_acyltransf"/>
    <property type="match status" value="1"/>
</dbReference>
<organism evidence="11 12">
    <name type="scientific">Candidatus Aquicultor primus</name>
    <dbReference type="NCBI Taxonomy" id="1797195"/>
    <lineage>
        <taxon>Bacteria</taxon>
        <taxon>Bacillati</taxon>
        <taxon>Actinomycetota</taxon>
        <taxon>Candidatus Aquicultoria</taxon>
        <taxon>Candidatus Aquicultorales</taxon>
        <taxon>Candidatus Aquicultoraceae</taxon>
        <taxon>Candidatus Aquicultor</taxon>
    </lineage>
</organism>
<dbReference type="AlphaFoldDB" id="A0A1F2URQ5"/>
<evidence type="ECO:0000256" key="3">
    <source>
        <dbReference type="ARBA" id="ARBA00022679"/>
    </source>
</evidence>
<evidence type="ECO:0000256" key="10">
    <source>
        <dbReference type="HAMAP-Rule" id="MF_01043"/>
    </source>
</evidence>
<evidence type="ECO:0000256" key="2">
    <source>
        <dbReference type="ARBA" id="ARBA00022516"/>
    </source>
</evidence>
<evidence type="ECO:0000256" key="7">
    <source>
        <dbReference type="ARBA" id="ARBA00023136"/>
    </source>
</evidence>
<keyword evidence="8 10" id="KW-0594">Phospholipid biosynthesis</keyword>
<comment type="similarity">
    <text evidence="10">Belongs to the PlsY family.</text>
</comment>
<comment type="pathway">
    <text evidence="10">Lipid metabolism; phospholipid metabolism.</text>
</comment>
<evidence type="ECO:0000313" key="11">
    <source>
        <dbReference type="EMBL" id="OFW33805.1"/>
    </source>
</evidence>
<feature type="transmembrane region" description="Helical" evidence="10">
    <location>
        <begin position="83"/>
        <end position="104"/>
    </location>
</feature>
<keyword evidence="11" id="KW-0012">Acyltransferase</keyword>
<gene>
    <name evidence="10" type="primary">plsY</name>
    <name evidence="11" type="ORF">A2074_02100</name>
</gene>
<dbReference type="Proteomes" id="UP000178086">
    <property type="component" value="Unassembled WGS sequence"/>
</dbReference>
<dbReference type="NCBIfam" id="TIGR00023">
    <property type="entry name" value="glycerol-3-phosphate 1-O-acyltransferase PlsY"/>
    <property type="match status" value="1"/>
</dbReference>
<comment type="catalytic activity">
    <reaction evidence="10">
        <text>an acyl phosphate + sn-glycerol 3-phosphate = a 1-acyl-sn-glycero-3-phosphate + phosphate</text>
        <dbReference type="Rhea" id="RHEA:34075"/>
        <dbReference type="ChEBI" id="CHEBI:43474"/>
        <dbReference type="ChEBI" id="CHEBI:57597"/>
        <dbReference type="ChEBI" id="CHEBI:57970"/>
        <dbReference type="ChEBI" id="CHEBI:59918"/>
        <dbReference type="EC" id="2.3.1.275"/>
    </reaction>
</comment>
<dbReference type="HAMAP" id="MF_01043">
    <property type="entry name" value="PlsY"/>
    <property type="match status" value="1"/>
</dbReference>
<keyword evidence="3 10" id="KW-0808">Transferase</keyword>
<keyword evidence="4 10" id="KW-0812">Transmembrane</keyword>
<evidence type="ECO:0000256" key="4">
    <source>
        <dbReference type="ARBA" id="ARBA00022692"/>
    </source>
</evidence>
<reference evidence="11 12" key="1">
    <citation type="journal article" date="2016" name="Nat. Commun.">
        <title>Thousands of microbial genomes shed light on interconnected biogeochemical processes in an aquifer system.</title>
        <authorList>
            <person name="Anantharaman K."/>
            <person name="Brown C.T."/>
            <person name="Hug L.A."/>
            <person name="Sharon I."/>
            <person name="Castelle C.J."/>
            <person name="Probst A.J."/>
            <person name="Thomas B.C."/>
            <person name="Singh A."/>
            <person name="Wilkins M.J."/>
            <person name="Karaoz U."/>
            <person name="Brodie E.L."/>
            <person name="Williams K.H."/>
            <person name="Hubbard S.S."/>
            <person name="Banfield J.F."/>
        </authorList>
    </citation>
    <scope>NUCLEOTIDE SEQUENCE [LARGE SCALE GENOMIC DNA]</scope>
</reference>
<keyword evidence="1 10" id="KW-1003">Cell membrane</keyword>
<feature type="transmembrane region" description="Helical" evidence="10">
    <location>
        <begin position="50"/>
        <end position="77"/>
    </location>
</feature>
<dbReference type="InterPro" id="IPR003811">
    <property type="entry name" value="G3P_acylTferase_PlsY"/>
</dbReference>
<comment type="function">
    <text evidence="10">Catalyzes the transfer of an acyl group from acyl-phosphate (acyl-PO(4)) to glycerol-3-phosphate (G3P) to form lysophosphatidic acid (LPA). This enzyme utilizes acyl-phosphate as fatty acyl donor, but not acyl-CoA or acyl-ACP.</text>
</comment>
<feature type="transmembrane region" description="Helical" evidence="10">
    <location>
        <begin position="6"/>
        <end position="29"/>
    </location>
</feature>
<dbReference type="PANTHER" id="PTHR30309">
    <property type="entry name" value="INNER MEMBRANE PROTEIN YGIH"/>
    <property type="match status" value="1"/>
</dbReference>